<proteinExistence type="predicted"/>
<keyword evidence="1" id="KW-1133">Transmembrane helix</keyword>
<evidence type="ECO:0000313" key="3">
    <source>
        <dbReference type="Proteomes" id="UP000019760"/>
    </source>
</evidence>
<dbReference type="InterPro" id="IPR025187">
    <property type="entry name" value="DUF4112"/>
</dbReference>
<dbReference type="PANTHER" id="PTHR35519">
    <property type="entry name" value="MEMBRANE PROTEINS"/>
    <property type="match status" value="1"/>
</dbReference>
<keyword evidence="3" id="KW-1185">Reference proteome</keyword>
<dbReference type="OrthoDB" id="513552at2"/>
<evidence type="ECO:0000256" key="1">
    <source>
        <dbReference type="SAM" id="Phobius"/>
    </source>
</evidence>
<evidence type="ECO:0008006" key="4">
    <source>
        <dbReference type="Google" id="ProtNLM"/>
    </source>
</evidence>
<dbReference type="PANTHER" id="PTHR35519:SF2">
    <property type="entry name" value="PH DOMAIN PROTEIN"/>
    <property type="match status" value="1"/>
</dbReference>
<dbReference type="Pfam" id="PF13430">
    <property type="entry name" value="DUF4112"/>
    <property type="match status" value="1"/>
</dbReference>
<dbReference type="Proteomes" id="UP000019760">
    <property type="component" value="Unassembled WGS sequence"/>
</dbReference>
<reference evidence="2 3" key="2">
    <citation type="journal article" date="2014" name="FEMS Microbiol. Lett.">
        <title>Draft genomic DNA sequence of the facultatively methylotrophic bacterium Acidomonas methanolica type strain MB58.</title>
        <authorList>
            <person name="Higashiura N."/>
            <person name="Hadano H."/>
            <person name="Hirakawa H."/>
            <person name="Matsutani M."/>
            <person name="Takabe S."/>
            <person name="Matsushita K."/>
            <person name="Azuma Y."/>
        </authorList>
    </citation>
    <scope>NUCLEOTIDE SEQUENCE [LARGE SCALE GENOMIC DNA]</scope>
    <source>
        <strain evidence="2 3">MB58</strain>
    </source>
</reference>
<accession>A0A023D2Q9</accession>
<dbReference type="EMBL" id="BAND01000023">
    <property type="protein sequence ID" value="GAJ28443.1"/>
    <property type="molecule type" value="Genomic_DNA"/>
</dbReference>
<keyword evidence="1" id="KW-0472">Membrane</keyword>
<gene>
    <name evidence="2" type="ORF">Amme_023_036</name>
</gene>
<evidence type="ECO:0000313" key="2">
    <source>
        <dbReference type="EMBL" id="GAJ28443.1"/>
    </source>
</evidence>
<organism evidence="2 3">
    <name type="scientific">Acidomonas methanolica NBRC 104435</name>
    <dbReference type="NCBI Taxonomy" id="1231351"/>
    <lineage>
        <taxon>Bacteria</taxon>
        <taxon>Pseudomonadati</taxon>
        <taxon>Pseudomonadota</taxon>
        <taxon>Alphaproteobacteria</taxon>
        <taxon>Acetobacterales</taxon>
        <taxon>Acetobacteraceae</taxon>
        <taxon>Acidomonas</taxon>
    </lineage>
</organism>
<name>A0A023D2Q9_ACIMT</name>
<feature type="transmembrane region" description="Helical" evidence="1">
    <location>
        <begin position="50"/>
        <end position="72"/>
    </location>
</feature>
<reference evidence="3" key="1">
    <citation type="journal article" date="2014" name="FEMS Microbiol. Lett.">
        <title>Draft Genomic DNA Sequence of the Facultatively Methylotrophic Bacterium Acidomonas methanolica type strain MB58.</title>
        <authorList>
            <person name="Higashiura N."/>
            <person name="Hadano H."/>
            <person name="Hirakawa H."/>
            <person name="Matsutani M."/>
            <person name="Takabe S."/>
            <person name="Matsushita K."/>
            <person name="Azuma Y."/>
        </authorList>
    </citation>
    <scope>NUCLEOTIDE SEQUENCE [LARGE SCALE GENOMIC DNA]</scope>
    <source>
        <strain evidence="3">MB58</strain>
    </source>
</reference>
<protein>
    <recommendedName>
        <fullName evidence="4">DUF4112 domain-containing protein</fullName>
    </recommendedName>
</protein>
<comment type="caution">
    <text evidence="2">The sequence shown here is derived from an EMBL/GenBank/DDBJ whole genome shotgun (WGS) entry which is preliminary data.</text>
</comment>
<dbReference type="AlphaFoldDB" id="A0A023D2Q9"/>
<sequence length="138" mass="14777">MIDAGVLTGDILPPIGADTARRLRRVKRLAWLLDAAFRLPGTRFRLGIDALIGLIPGGGNVVMGLISLYIVLEAWRMGVPNDLLLRMVGNVAVETVVDTVPLAGDLFDAAFKANLRNVALIERHLNGRPMSGPGRTAA</sequence>
<dbReference type="RefSeq" id="WP_042057037.1">
    <property type="nucleotide sequence ID" value="NZ_BAND01000023.1"/>
</dbReference>
<keyword evidence="1" id="KW-0812">Transmembrane</keyword>